<dbReference type="Proteomes" id="UP000677668">
    <property type="component" value="Chromosome 1"/>
</dbReference>
<feature type="repeat" description="TPR" evidence="3">
    <location>
        <begin position="80"/>
        <end position="113"/>
    </location>
</feature>
<keyword evidence="1" id="KW-0677">Repeat</keyword>
<dbReference type="EMBL" id="CP072642">
    <property type="protein sequence ID" value="QUV93138.1"/>
    <property type="molecule type" value="Genomic_DNA"/>
</dbReference>
<accession>A0ABX8AY51</accession>
<dbReference type="SUPFAM" id="SSF48452">
    <property type="entry name" value="TPR-like"/>
    <property type="match status" value="1"/>
</dbReference>
<keyword evidence="5" id="KW-1185">Reference proteome</keyword>
<evidence type="ECO:0000313" key="4">
    <source>
        <dbReference type="EMBL" id="QUV93138.1"/>
    </source>
</evidence>
<proteinExistence type="predicted"/>
<dbReference type="InterPro" id="IPR019734">
    <property type="entry name" value="TPR_rpt"/>
</dbReference>
<evidence type="ECO:0000256" key="3">
    <source>
        <dbReference type="PROSITE-ProRule" id="PRU00339"/>
    </source>
</evidence>
<protein>
    <submittedName>
        <fullName evidence="4">Tetratricopeptide repeat protein</fullName>
    </submittedName>
</protein>
<dbReference type="Gene3D" id="1.25.40.10">
    <property type="entry name" value="Tetratricopeptide repeat domain"/>
    <property type="match status" value="1"/>
</dbReference>
<dbReference type="Pfam" id="PF14559">
    <property type="entry name" value="TPR_19"/>
    <property type="match status" value="2"/>
</dbReference>
<dbReference type="Pfam" id="PF07719">
    <property type="entry name" value="TPR_2"/>
    <property type="match status" value="1"/>
</dbReference>
<evidence type="ECO:0000256" key="1">
    <source>
        <dbReference type="ARBA" id="ARBA00022737"/>
    </source>
</evidence>
<dbReference type="RefSeq" id="WP_211421548.1">
    <property type="nucleotide sequence ID" value="NZ_CP072642.1"/>
</dbReference>
<name>A0ABX8AY51_9BACT</name>
<dbReference type="PANTHER" id="PTHR45586:SF1">
    <property type="entry name" value="LIPOPOLYSACCHARIDE ASSEMBLY PROTEIN B"/>
    <property type="match status" value="1"/>
</dbReference>
<sequence length="273" mass="30431">MKPSTLAVAVTCLVIGFFIGFAYTNSRNREFIREQAEKARAEAFAASNRTAGGAAPDDDLHRNPNVETALAEAASKRDDFDAQTRLGIFLAENGRIPEARECFEAAVKLRPDDWQALAILGRLLAAESKYPEAIARFEAAYKLQPNNGQIVVGLANALFDAKRYEDAQKWYEKALTLTPRDVNVITDLGLTYYFRRPQQLDKAMAYFQQSLSIDPNHTLTLQNYAIALLDANRPAEARPIVEKLERLAPQNEMLPAIRQRLAQANTTGNIPPH</sequence>
<dbReference type="InterPro" id="IPR051012">
    <property type="entry name" value="CellSynth/LPSAsmb/PSIAsmb"/>
</dbReference>
<dbReference type="PROSITE" id="PS50005">
    <property type="entry name" value="TPR"/>
    <property type="match status" value="4"/>
</dbReference>
<dbReference type="InterPro" id="IPR013105">
    <property type="entry name" value="TPR_2"/>
</dbReference>
<dbReference type="InterPro" id="IPR011990">
    <property type="entry name" value="TPR-like_helical_dom_sf"/>
</dbReference>
<organism evidence="4 5">
    <name type="scientific">Chloracidobacterium sp. N</name>
    <dbReference type="NCBI Taxonomy" id="2821540"/>
    <lineage>
        <taxon>Bacteria</taxon>
        <taxon>Pseudomonadati</taxon>
        <taxon>Acidobacteriota</taxon>
        <taxon>Terriglobia</taxon>
        <taxon>Terriglobales</taxon>
        <taxon>Acidobacteriaceae</taxon>
        <taxon>Chloracidobacterium</taxon>
        <taxon>Chloracidobacterium aggregatum</taxon>
    </lineage>
</organism>
<feature type="repeat" description="TPR" evidence="3">
    <location>
        <begin position="148"/>
        <end position="181"/>
    </location>
</feature>
<dbReference type="SMART" id="SM00028">
    <property type="entry name" value="TPR"/>
    <property type="match status" value="5"/>
</dbReference>
<evidence type="ECO:0000313" key="5">
    <source>
        <dbReference type="Proteomes" id="UP000677668"/>
    </source>
</evidence>
<gene>
    <name evidence="4" type="ORF">J8C05_07055</name>
</gene>
<keyword evidence="2 3" id="KW-0802">TPR repeat</keyword>
<feature type="repeat" description="TPR" evidence="3">
    <location>
        <begin position="184"/>
        <end position="217"/>
    </location>
</feature>
<reference evidence="4 5" key="1">
    <citation type="submission" date="2021-03" db="EMBL/GenBank/DDBJ databases">
        <title>Genomic and phenotypic characterization of Chloracidobacterium isolates provides evidence for multiple species.</title>
        <authorList>
            <person name="Saini M.K."/>
            <person name="Costas A.M.G."/>
            <person name="Tank M."/>
            <person name="Bryant D.A."/>
        </authorList>
    </citation>
    <scope>NUCLEOTIDE SEQUENCE [LARGE SCALE GENOMIC DNA]</scope>
    <source>
        <strain evidence="4 5">N</strain>
    </source>
</reference>
<feature type="repeat" description="TPR" evidence="3">
    <location>
        <begin position="114"/>
        <end position="147"/>
    </location>
</feature>
<evidence type="ECO:0000256" key="2">
    <source>
        <dbReference type="ARBA" id="ARBA00022803"/>
    </source>
</evidence>
<dbReference type="PANTHER" id="PTHR45586">
    <property type="entry name" value="TPR REPEAT-CONTAINING PROTEIN PA4667"/>
    <property type="match status" value="1"/>
</dbReference>